<dbReference type="PANTHER" id="PTHR43767:SF1">
    <property type="entry name" value="NONRIBOSOMAL PEPTIDE SYNTHASE PES1 (EUROFUNG)-RELATED"/>
    <property type="match status" value="1"/>
</dbReference>
<feature type="domain" description="AMP-dependent synthetase/ligase" evidence="1">
    <location>
        <begin position="10"/>
        <end position="374"/>
    </location>
</feature>
<dbReference type="Gene3D" id="3.40.50.12780">
    <property type="entry name" value="N-terminal domain of ligase-like"/>
    <property type="match status" value="1"/>
</dbReference>
<dbReference type="InterPro" id="IPR025110">
    <property type="entry name" value="AMP-bd_C"/>
</dbReference>
<feature type="domain" description="AMP-binding enzyme C-terminal" evidence="2">
    <location>
        <begin position="430"/>
        <end position="506"/>
    </location>
</feature>
<dbReference type="InterPro" id="IPR042099">
    <property type="entry name" value="ANL_N_sf"/>
</dbReference>
<dbReference type="InterPro" id="IPR050237">
    <property type="entry name" value="ATP-dep_AMP-bd_enzyme"/>
</dbReference>
<dbReference type="InterPro" id="IPR000873">
    <property type="entry name" value="AMP-dep_synth/lig_dom"/>
</dbReference>
<gene>
    <name evidence="3" type="ORF">ABJ99_3534</name>
</gene>
<dbReference type="InterPro" id="IPR045851">
    <property type="entry name" value="AMP-bd_C_sf"/>
</dbReference>
<organism evidence="3 4">
    <name type="scientific">Pseudomonas syringae pv. cilantro</name>
    <dbReference type="NCBI Taxonomy" id="81035"/>
    <lineage>
        <taxon>Bacteria</taxon>
        <taxon>Pseudomonadati</taxon>
        <taxon>Pseudomonadota</taxon>
        <taxon>Gammaproteobacteria</taxon>
        <taxon>Pseudomonadales</taxon>
        <taxon>Pseudomonadaceae</taxon>
        <taxon>Pseudomonas</taxon>
        <taxon>Pseudomonas syringae</taxon>
    </lineage>
</organism>
<dbReference type="RefSeq" id="WP_080378185.1">
    <property type="nucleotide sequence ID" value="NZ_LGLN01000065.1"/>
</dbReference>
<dbReference type="Pfam" id="PF00501">
    <property type="entry name" value="AMP-binding"/>
    <property type="match status" value="1"/>
</dbReference>
<name>A0A0N0XBE2_PSESX</name>
<protein>
    <submittedName>
        <fullName evidence="3">AMP-dependent synthetase and ligase</fullName>
    </submittedName>
</protein>
<dbReference type="Pfam" id="PF13193">
    <property type="entry name" value="AMP-binding_C"/>
    <property type="match status" value="1"/>
</dbReference>
<comment type="caution">
    <text evidence="3">The sequence shown here is derived from an EMBL/GenBank/DDBJ whole genome shotgun (WGS) entry which is preliminary data.</text>
</comment>
<reference evidence="3 4" key="2">
    <citation type="submission" date="2015-10" db="EMBL/GenBank/DDBJ databases">
        <title>Comparative genomics and high-throughput reverse genetic screens identify a new phytobacterial MAMP and an Arabidopsis receptor required for immune elicitation.</title>
        <authorList>
            <person name="Mott G.A."/>
            <person name="Thakur S."/>
            <person name="Wang P.W."/>
            <person name="Desveaux D."/>
            <person name="Guttman D.S."/>
        </authorList>
    </citation>
    <scope>NUCLEOTIDE SEQUENCE [LARGE SCALE GENOMIC DNA]</scope>
    <source>
        <strain evidence="3 4">0788_9</strain>
    </source>
</reference>
<proteinExistence type="predicted"/>
<evidence type="ECO:0000259" key="1">
    <source>
        <dbReference type="Pfam" id="PF00501"/>
    </source>
</evidence>
<reference evidence="3 4" key="1">
    <citation type="submission" date="2015-07" db="EMBL/GenBank/DDBJ databases">
        <authorList>
            <person name="Noorani M."/>
        </authorList>
    </citation>
    <scope>NUCLEOTIDE SEQUENCE [LARGE SCALE GENOMIC DNA]</scope>
    <source>
        <strain evidence="3 4">0788_9</strain>
    </source>
</reference>
<evidence type="ECO:0000313" key="4">
    <source>
        <dbReference type="Proteomes" id="UP000037891"/>
    </source>
</evidence>
<sequence length="513" mass="56496">MQLFHQVIASNAYKHPTKPAIILDGQATSYQELQKRVDEIASVLPTLGIVPGARVGLYAPISIDLIASYLGLLQAGATTAATHHTLSRTKLIHQLKHSGARVLITDCTDDLPGLIDEAGLELVLLIAPLRMTIPRVIQLADAVAGHCDESNAVVSPQTDDPERPTSIFYTSGSTFNPKGVLVNHRIMLAACSRVTAYLRNSPGDRILSYSTLASDYGVYNVLMPLYAGATSVVESRPAASAEDVLSVVEREAVTAMHVFPPVFFLLAKTGPEWQARVPSLRYISSSGQALHSRHIQRIRQALPQVQIFSNYGLTECKRVSYLPPEEIERRPTSVGKPLPGVSLYLVDEQDRVIDQPGQVGELLVTSDCLMLEYWNMPEANAKAFVQDTFGHSRLYRTGDLFKQDAEGYLYYVARKDDVFARSIWNVNPREIEQCLASHPAVAEVLVVPVADESAGHVPKACIVLDIDHRQTSAQMLIDHCKEHLDWHMVPTQYVFLEALPKTDSGKFTAKGLI</sequence>
<dbReference type="Gene3D" id="3.30.300.30">
    <property type="match status" value="1"/>
</dbReference>
<dbReference type="SUPFAM" id="SSF56801">
    <property type="entry name" value="Acetyl-CoA synthetase-like"/>
    <property type="match status" value="1"/>
</dbReference>
<evidence type="ECO:0000259" key="2">
    <source>
        <dbReference type="Pfam" id="PF13193"/>
    </source>
</evidence>
<dbReference type="EMBL" id="LGLN01000065">
    <property type="protein sequence ID" value="KPC28377.1"/>
    <property type="molecule type" value="Genomic_DNA"/>
</dbReference>
<dbReference type="Proteomes" id="UP000037891">
    <property type="component" value="Unassembled WGS sequence"/>
</dbReference>
<dbReference type="PATRIC" id="fig|81035.3.peg.3779"/>
<dbReference type="GO" id="GO:0016878">
    <property type="term" value="F:acid-thiol ligase activity"/>
    <property type="evidence" value="ECO:0007669"/>
    <property type="project" value="UniProtKB-ARBA"/>
</dbReference>
<dbReference type="PANTHER" id="PTHR43767">
    <property type="entry name" value="LONG-CHAIN-FATTY-ACID--COA LIGASE"/>
    <property type="match status" value="1"/>
</dbReference>
<evidence type="ECO:0000313" key="3">
    <source>
        <dbReference type="EMBL" id="KPC28377.1"/>
    </source>
</evidence>
<dbReference type="AlphaFoldDB" id="A0A0N0XBE2"/>
<keyword evidence="3" id="KW-0436">Ligase</keyword>
<accession>A0A0N0XBE2</accession>